<feature type="chain" id="PRO_5034948959" evidence="1">
    <location>
        <begin position="20"/>
        <end position="312"/>
    </location>
</feature>
<protein>
    <submittedName>
        <fullName evidence="2">Uncharacterized protein</fullName>
    </submittedName>
</protein>
<comment type="caution">
    <text evidence="2">The sequence shown here is derived from an EMBL/GenBank/DDBJ whole genome shotgun (WGS) entry which is preliminary data.</text>
</comment>
<proteinExistence type="predicted"/>
<feature type="signal peptide" evidence="1">
    <location>
        <begin position="1"/>
        <end position="19"/>
    </location>
</feature>
<keyword evidence="1" id="KW-0732">Signal</keyword>
<reference evidence="2" key="1">
    <citation type="submission" date="2020-05" db="EMBL/GenBank/DDBJ databases">
        <title>Mycena genomes resolve the evolution of fungal bioluminescence.</title>
        <authorList>
            <person name="Tsai I.J."/>
        </authorList>
    </citation>
    <scope>NUCLEOTIDE SEQUENCE</scope>
    <source>
        <strain evidence="2">110903Hualien_Pintung</strain>
    </source>
</reference>
<evidence type="ECO:0000313" key="2">
    <source>
        <dbReference type="EMBL" id="KAF7320488.1"/>
    </source>
</evidence>
<evidence type="ECO:0000256" key="1">
    <source>
        <dbReference type="SAM" id="SignalP"/>
    </source>
</evidence>
<keyword evidence="3" id="KW-1185">Reference proteome</keyword>
<gene>
    <name evidence="2" type="ORF">HMN09_00132300</name>
</gene>
<organism evidence="2 3">
    <name type="scientific">Mycena chlorophos</name>
    <name type="common">Agaric fungus</name>
    <name type="synonym">Agaricus chlorophos</name>
    <dbReference type="NCBI Taxonomy" id="658473"/>
    <lineage>
        <taxon>Eukaryota</taxon>
        <taxon>Fungi</taxon>
        <taxon>Dikarya</taxon>
        <taxon>Basidiomycota</taxon>
        <taxon>Agaricomycotina</taxon>
        <taxon>Agaricomycetes</taxon>
        <taxon>Agaricomycetidae</taxon>
        <taxon>Agaricales</taxon>
        <taxon>Marasmiineae</taxon>
        <taxon>Mycenaceae</taxon>
        <taxon>Mycena</taxon>
    </lineage>
</organism>
<dbReference type="Proteomes" id="UP000613580">
    <property type="component" value="Unassembled WGS sequence"/>
</dbReference>
<dbReference type="AlphaFoldDB" id="A0A8H6TKH4"/>
<sequence length="312" mass="33084">MRLFDFCALALLVTSLASALPQDSDSEPARYTPSGRRIFSLPADSHLEQSGNKFNVVAANGSVVHVFERHSVGSSVPLEKRQSVSFAVDVSASPAFNDTLQYFNTSVVVPPAPTSFDSQLLFLTSGIVLVDDTGPFLYMAGGLQYGGTILQGGSYWTPTIFLQDLPGTDFGQLRFKFGNVVLQPGTVLDISTTINTNPPPEANFTWYELAIVSSAANVSYLSLVSDLESDGVNVAPIIPRFRAQEEGVLSGADYPAGELVFGDVGVGLTTGVPKGVKWVVNANATVQPGLSVDVQKDGATDAQIAVVFPESE</sequence>
<accession>A0A8H6TKH4</accession>
<evidence type="ECO:0000313" key="3">
    <source>
        <dbReference type="Proteomes" id="UP000613580"/>
    </source>
</evidence>
<name>A0A8H6TKH4_MYCCL</name>
<dbReference type="OrthoDB" id="2885001at2759"/>
<dbReference type="EMBL" id="JACAZE010000002">
    <property type="protein sequence ID" value="KAF7320488.1"/>
    <property type="molecule type" value="Genomic_DNA"/>
</dbReference>